<feature type="region of interest" description="Disordered" evidence="7">
    <location>
        <begin position="1485"/>
        <end position="1549"/>
    </location>
</feature>
<dbReference type="InterPro" id="IPR011011">
    <property type="entry name" value="Znf_FYVE_PHD"/>
</dbReference>
<feature type="region of interest" description="Disordered" evidence="7">
    <location>
        <begin position="1130"/>
        <end position="1165"/>
    </location>
</feature>
<evidence type="ECO:0000256" key="7">
    <source>
        <dbReference type="SAM" id="MobiDB-lite"/>
    </source>
</evidence>
<reference evidence="9" key="2">
    <citation type="submission" date="2023-06" db="EMBL/GenBank/DDBJ databases">
        <authorList>
            <person name="Kobayashi Y."/>
            <person name="Kayamori A."/>
            <person name="Aoki K."/>
            <person name="Shiwa Y."/>
            <person name="Fujita N."/>
            <person name="Sugita T."/>
            <person name="Iwasaki W."/>
            <person name="Tanaka N."/>
            <person name="Takashima M."/>
        </authorList>
    </citation>
    <scope>NUCLEOTIDE SEQUENCE</scope>
    <source>
        <strain evidence="9">HIS016</strain>
    </source>
</reference>
<dbReference type="InterPro" id="IPR004000">
    <property type="entry name" value="Actin"/>
</dbReference>
<dbReference type="PANTHER" id="PTHR11937">
    <property type="entry name" value="ACTIN"/>
    <property type="match status" value="1"/>
</dbReference>
<dbReference type="FunFam" id="3.30.420.40:FF:000058">
    <property type="entry name" value="Putative actin-related protein 5"/>
    <property type="match status" value="1"/>
</dbReference>
<dbReference type="Proteomes" id="UP001222932">
    <property type="component" value="Unassembled WGS sequence"/>
</dbReference>
<feature type="region of interest" description="Disordered" evidence="7">
    <location>
        <begin position="376"/>
        <end position="412"/>
    </location>
</feature>
<organism evidence="9 10">
    <name type="scientific">Cutaneotrichosporon spelunceum</name>
    <dbReference type="NCBI Taxonomy" id="1672016"/>
    <lineage>
        <taxon>Eukaryota</taxon>
        <taxon>Fungi</taxon>
        <taxon>Dikarya</taxon>
        <taxon>Basidiomycota</taxon>
        <taxon>Agaricomycotina</taxon>
        <taxon>Tremellomycetes</taxon>
        <taxon>Trichosporonales</taxon>
        <taxon>Trichosporonaceae</taxon>
        <taxon>Cutaneotrichosporon</taxon>
    </lineage>
</organism>
<evidence type="ECO:0000313" key="9">
    <source>
        <dbReference type="EMBL" id="GMK56765.1"/>
    </source>
</evidence>
<dbReference type="SUPFAM" id="SSF57903">
    <property type="entry name" value="FYVE/PHD zinc finger"/>
    <property type="match status" value="1"/>
</dbReference>
<feature type="region of interest" description="Disordered" evidence="7">
    <location>
        <begin position="861"/>
        <end position="984"/>
    </location>
</feature>
<dbReference type="SMART" id="SM00249">
    <property type="entry name" value="PHD"/>
    <property type="match status" value="1"/>
</dbReference>
<feature type="coiled-coil region" evidence="6">
    <location>
        <begin position="289"/>
        <end position="330"/>
    </location>
</feature>
<dbReference type="InterPro" id="IPR013083">
    <property type="entry name" value="Znf_RING/FYVE/PHD"/>
</dbReference>
<feature type="region of interest" description="Disordered" evidence="7">
    <location>
        <begin position="1180"/>
        <end position="1220"/>
    </location>
</feature>
<dbReference type="CDD" id="cd15489">
    <property type="entry name" value="PHD_SF"/>
    <property type="match status" value="1"/>
</dbReference>
<feature type="region of interest" description="Disordered" evidence="7">
    <location>
        <begin position="498"/>
        <end position="524"/>
    </location>
</feature>
<comment type="caution">
    <text evidence="9">The sequence shown here is derived from an EMBL/GenBank/DDBJ whole genome shotgun (WGS) entry which is preliminary data.</text>
</comment>
<evidence type="ECO:0000256" key="3">
    <source>
        <dbReference type="ARBA" id="ARBA00022833"/>
    </source>
</evidence>
<dbReference type="InterPro" id="IPR043129">
    <property type="entry name" value="ATPase_NBD"/>
</dbReference>
<sequence>MSSSHRSASSSLSPQPDNVIVVRDQHHVLEPQKPFDYHSLTGEQTICIDPGSYTWRAGFSSMDVPYIHRPNIVARYRERKNGRNMMLFGRDVEIDANSRSNGKSMFDGDLLVHSDLLEAALDYSFLTLGIDTPSIEQPIIMTERLANPLFTRAMTSELLFELYNAPAVTYGIDSLFAFSRHGHKDGLSVHLGHSASTVIPVVDGRGDISRAKRIPFGGQQATELMQKLSQLKYPSFPLKVTQSQFTFMVHETCYFSSDYEPELRSLEDPAKMSAMTKVMQFPYPKPDVVEKTEEEIAAQLERRKAQGQRLQEMQAKLRAEKLAAKIAELDEYKALLMEKGNMKKADFQKRISDTTNFETEAELEAWMKNTEQDIRRKQRRAMGEEPEPEEEPTFPLVDRPDEELTEEEIKDKRRQRLMKAGWEARVKIREDKQREKERLEEIQRLDDEERVNNLSVWSAKLRVEQEEVIERLAERKKRKAQLGDRKSAAAQNRMKSIASLAADTNGGKKRKKGEEERDDGFGRDDSDWAVYREIQVDEDSEAEEDDLSALETLEAKLLKYDPNFTDDDTLEGKVRQKNALLNAFVRGGNGGKYDPEDIKQSYQIHLNVERIRVPETWFQPSMFGIDSAGIGEVAGWLLNGFEDDVRSRLMQCIVVSGGCSQLANVVPRMRNTLTPLLPFRQPLKILGSVDADAALEAWRGMAAWAGTEEARAGRMTRAEYDEHGAEWVKEHAWGNVAPLDDCSELVWYRHCHSSHHTHHHSHSPSLSATMNGGLIFESSTHSPLASAPVLKQELITEHYAITAKRSSQKDKMKRSANMNTSLAALGPIPPQPSFVPTLPGQQPQQLQPVYMAEPGGTLYQPLSSQFSTYPSSQSLPGPSRPLSRAEQVSSTGQTASTSGHASQRSHDSTASHKRKRSNSSSHADQLRTPRNNAQQTLPSTVQGLVTGKSHLPTPPSTGDHASTPAQMSQHSPESRQLPESQRSGVYVTATETEGRKLGLVRTSTGMENVEANRKHGPPRTKQATVLSVNSSGVATVASGDVLYTDASYMGEVPKTPPASSSCELAENDTPGTKSDKVKRRLLLFKTTARTPEPMYSTRLDMGHAGPVRVALRKDIAIAFMGLDNVATGGATEEQNAAATREPVRPDWPDDEAPWNQASGRRINKLRQDRERLAMLQRYLETSSDDDDDDHDGAARLQIPTRRHQSRPSAEHKLLPPSQDPTDARAALWYAMHKARMPHRLTGPQMVPTGVVNCVCKNTAPSNQMVSCSNCKSWHHVTCVGRDEAIDGNWACERCVAQARRATLSTPSQRTPSQLSTVDRSMSAFRGNQALALAPSPMFAPEAARAAAYSGMATRTPQTPSRRHERARVLSYGTEWGVTGENPSTPMPQTGFGSFSTPRPDDPVFDVNSTPSRHLDTDPRIAGQFSGSLFAITPLVGRSRNANQLVGDTPLSMGHARNISGVPPAFAEGMTSRHEFLQGLTADRRELPETPGSLGLGRPSELSPSPFGGHRGTSSKSNHPRSASRSGLAFTFPLSDKAKGSSGADGTMRD</sequence>
<accession>A0AAD3YB74</accession>
<evidence type="ECO:0000256" key="6">
    <source>
        <dbReference type="SAM" id="Coils"/>
    </source>
</evidence>
<gene>
    <name evidence="9" type="primary">ARP5</name>
    <name evidence="9" type="ORF">CspeluHIS016_0306050</name>
</gene>
<evidence type="ECO:0000256" key="1">
    <source>
        <dbReference type="ARBA" id="ARBA00022723"/>
    </source>
</evidence>
<feature type="compositionally biased region" description="Low complexity" evidence="7">
    <location>
        <begin position="861"/>
        <end position="875"/>
    </location>
</feature>
<dbReference type="PROSITE" id="PS01359">
    <property type="entry name" value="ZF_PHD_1"/>
    <property type="match status" value="1"/>
</dbReference>
<dbReference type="PROSITE" id="PS50016">
    <property type="entry name" value="ZF_PHD_2"/>
    <property type="match status" value="1"/>
</dbReference>
<proteinExistence type="inferred from homology"/>
<dbReference type="Gene3D" id="3.30.420.40">
    <property type="match status" value="4"/>
</dbReference>
<dbReference type="GO" id="GO:0008270">
    <property type="term" value="F:zinc ion binding"/>
    <property type="evidence" value="ECO:0007669"/>
    <property type="project" value="UniProtKB-KW"/>
</dbReference>
<dbReference type="SUPFAM" id="SSF53067">
    <property type="entry name" value="Actin-like ATPase domain"/>
    <property type="match status" value="2"/>
</dbReference>
<keyword evidence="3" id="KW-0862">Zinc</keyword>
<evidence type="ECO:0000259" key="8">
    <source>
        <dbReference type="PROSITE" id="PS50016"/>
    </source>
</evidence>
<evidence type="ECO:0000256" key="5">
    <source>
        <dbReference type="RuleBase" id="RU000487"/>
    </source>
</evidence>
<dbReference type="Pfam" id="PF00628">
    <property type="entry name" value="PHD"/>
    <property type="match status" value="1"/>
</dbReference>
<feature type="compositionally biased region" description="Polar residues" evidence="7">
    <location>
        <begin position="886"/>
        <end position="902"/>
    </location>
</feature>
<keyword evidence="2 4" id="KW-0863">Zinc-finger</keyword>
<dbReference type="InterPro" id="IPR019787">
    <property type="entry name" value="Znf_PHD-finger"/>
</dbReference>
<evidence type="ECO:0000313" key="10">
    <source>
        <dbReference type="Proteomes" id="UP001222932"/>
    </source>
</evidence>
<feature type="compositionally biased region" description="Basic and acidic residues" evidence="7">
    <location>
        <begin position="512"/>
        <end position="524"/>
    </location>
</feature>
<feature type="compositionally biased region" description="Polar residues" evidence="7">
    <location>
        <begin position="959"/>
        <end position="971"/>
    </location>
</feature>
<feature type="region of interest" description="Disordered" evidence="7">
    <location>
        <begin position="1054"/>
        <end position="1073"/>
    </location>
</feature>
<dbReference type="Gene3D" id="3.30.40.10">
    <property type="entry name" value="Zinc/RING finger domain, C3HC4 (zinc finger)"/>
    <property type="match status" value="1"/>
</dbReference>
<dbReference type="InterPro" id="IPR019786">
    <property type="entry name" value="Zinc_finger_PHD-type_CS"/>
</dbReference>
<dbReference type="Pfam" id="PF00022">
    <property type="entry name" value="Actin"/>
    <property type="match status" value="2"/>
</dbReference>
<dbReference type="SMART" id="SM00268">
    <property type="entry name" value="ACTIN"/>
    <property type="match status" value="1"/>
</dbReference>
<keyword evidence="10" id="KW-1185">Reference proteome</keyword>
<reference evidence="9" key="1">
    <citation type="journal article" date="2023" name="BMC Genomics">
        <title>Chromosome-level genome assemblies of Cutaneotrichosporon spp. (Trichosporonales, Basidiomycota) reveal imbalanced evolution between nucleotide sequences and chromosome synteny.</title>
        <authorList>
            <person name="Kobayashi Y."/>
            <person name="Kayamori A."/>
            <person name="Aoki K."/>
            <person name="Shiwa Y."/>
            <person name="Matsutani M."/>
            <person name="Fujita N."/>
            <person name="Sugita T."/>
            <person name="Iwasaki W."/>
            <person name="Tanaka N."/>
            <person name="Takashima M."/>
        </authorList>
    </citation>
    <scope>NUCLEOTIDE SEQUENCE</scope>
    <source>
        <strain evidence="9">HIS016</strain>
    </source>
</reference>
<keyword evidence="1" id="KW-0479">Metal-binding</keyword>
<comment type="similarity">
    <text evidence="5">Belongs to the actin family.</text>
</comment>
<dbReference type="EMBL" id="BTCM01000003">
    <property type="protein sequence ID" value="GMK56765.1"/>
    <property type="molecule type" value="Genomic_DNA"/>
</dbReference>
<keyword evidence="6" id="KW-0175">Coiled coil</keyword>
<feature type="compositionally biased region" description="Polar residues" evidence="7">
    <location>
        <begin position="928"/>
        <end position="943"/>
    </location>
</feature>
<evidence type="ECO:0000256" key="2">
    <source>
        <dbReference type="ARBA" id="ARBA00022771"/>
    </source>
</evidence>
<feature type="region of interest" description="Disordered" evidence="7">
    <location>
        <begin position="822"/>
        <end position="842"/>
    </location>
</feature>
<evidence type="ECO:0000256" key="4">
    <source>
        <dbReference type="PROSITE-ProRule" id="PRU00146"/>
    </source>
</evidence>
<dbReference type="InterPro" id="IPR001965">
    <property type="entry name" value="Znf_PHD"/>
</dbReference>
<feature type="domain" description="PHD-type" evidence="8">
    <location>
        <begin position="1250"/>
        <end position="1297"/>
    </location>
</feature>
<feature type="compositionally biased region" description="Polar residues" evidence="7">
    <location>
        <begin position="1511"/>
        <end position="1524"/>
    </location>
</feature>
<protein>
    <recommendedName>
        <fullName evidence="8">PHD-type domain-containing protein</fullName>
    </recommendedName>
</protein>
<dbReference type="Gene3D" id="3.90.640.10">
    <property type="entry name" value="Actin, Chain A, domain 4"/>
    <property type="match status" value="2"/>
</dbReference>
<name>A0AAD3YB74_9TREE</name>